<feature type="compositionally biased region" description="Basic and acidic residues" evidence="1">
    <location>
        <begin position="148"/>
        <end position="158"/>
    </location>
</feature>
<reference evidence="2 3" key="1">
    <citation type="submission" date="2024-01" db="EMBL/GenBank/DDBJ databases">
        <title>The genomes of 5 underutilized Papilionoideae crops provide insights into root nodulation and disease resistanc.</title>
        <authorList>
            <person name="Jiang F."/>
        </authorList>
    </citation>
    <scope>NUCLEOTIDE SEQUENCE [LARGE SCALE GENOMIC DNA]</scope>
    <source>
        <strain evidence="2">LVBAO_FW01</strain>
        <tissue evidence="2">Leaves</tissue>
    </source>
</reference>
<evidence type="ECO:0000313" key="2">
    <source>
        <dbReference type="EMBL" id="KAK7324736.1"/>
    </source>
</evidence>
<gene>
    <name evidence="2" type="ORF">VNO77_28539</name>
</gene>
<dbReference type="PANTHER" id="PTHR33871:SF22">
    <property type="match status" value="1"/>
</dbReference>
<organism evidence="2 3">
    <name type="scientific">Canavalia gladiata</name>
    <name type="common">Sword bean</name>
    <name type="synonym">Dolichos gladiatus</name>
    <dbReference type="NCBI Taxonomy" id="3824"/>
    <lineage>
        <taxon>Eukaryota</taxon>
        <taxon>Viridiplantae</taxon>
        <taxon>Streptophyta</taxon>
        <taxon>Embryophyta</taxon>
        <taxon>Tracheophyta</taxon>
        <taxon>Spermatophyta</taxon>
        <taxon>Magnoliopsida</taxon>
        <taxon>eudicotyledons</taxon>
        <taxon>Gunneridae</taxon>
        <taxon>Pentapetalae</taxon>
        <taxon>rosids</taxon>
        <taxon>fabids</taxon>
        <taxon>Fabales</taxon>
        <taxon>Fabaceae</taxon>
        <taxon>Papilionoideae</taxon>
        <taxon>50 kb inversion clade</taxon>
        <taxon>NPAAA clade</taxon>
        <taxon>indigoferoid/millettioid clade</taxon>
        <taxon>Phaseoleae</taxon>
        <taxon>Canavalia</taxon>
    </lineage>
</organism>
<accession>A0AAN9KWV2</accession>
<protein>
    <recommendedName>
        <fullName evidence="4">Serine/arginine repetitive matrix protein 1-like</fullName>
    </recommendedName>
</protein>
<feature type="compositionally biased region" description="Polar residues" evidence="1">
    <location>
        <begin position="319"/>
        <end position="343"/>
    </location>
</feature>
<feature type="compositionally biased region" description="Polar residues" evidence="1">
    <location>
        <begin position="92"/>
        <end position="105"/>
    </location>
</feature>
<feature type="region of interest" description="Disordered" evidence="1">
    <location>
        <begin position="92"/>
        <end position="226"/>
    </location>
</feature>
<evidence type="ECO:0008006" key="4">
    <source>
        <dbReference type="Google" id="ProtNLM"/>
    </source>
</evidence>
<sequence>MGCCISIPNQDPNGPKKQQPELKSHEANCRIPPLVEEESVKEVLSETPISKPQQVPILMPLTKTQLPVIQHRKAPIKKALELEEVSFVSETCSNNESFSTTTTVTENREDEATSKRSNREGTRNQKRSYTVDGNRIGRRERRPISPAKKPEIPPEKKMPAGSRSVRKREANQARGDSGEGSVRRSRSPSCAGTSGAGAGRTQPRPPGASGRRLPRGKVVGEENGGVRLEESLENPHVSLECFIFLNGNGPPRNWASSLLYGGWGIQNRRQRLLLFLGVCVDCLLLYASVCCDMPLRVGSPLHLGLSPKNLDKREAQKGPNLNQGGQNTFTTTDARLSSTPGPK</sequence>
<proteinExistence type="predicted"/>
<dbReference type="PANTHER" id="PTHR33871">
    <property type="entry name" value="OS05G0503100 PROTEIN-RELATED"/>
    <property type="match status" value="1"/>
</dbReference>
<evidence type="ECO:0000256" key="1">
    <source>
        <dbReference type="SAM" id="MobiDB-lite"/>
    </source>
</evidence>
<dbReference type="EMBL" id="JAYMYQ010000006">
    <property type="protein sequence ID" value="KAK7324736.1"/>
    <property type="molecule type" value="Genomic_DNA"/>
</dbReference>
<dbReference type="Proteomes" id="UP001367508">
    <property type="component" value="Unassembled WGS sequence"/>
</dbReference>
<feature type="compositionally biased region" description="Basic and acidic residues" evidence="1">
    <location>
        <begin position="18"/>
        <end position="27"/>
    </location>
</feature>
<evidence type="ECO:0000313" key="3">
    <source>
        <dbReference type="Proteomes" id="UP001367508"/>
    </source>
</evidence>
<feature type="region of interest" description="Disordered" evidence="1">
    <location>
        <begin position="1"/>
        <end position="27"/>
    </location>
</feature>
<dbReference type="AlphaFoldDB" id="A0AAN9KWV2"/>
<comment type="caution">
    <text evidence="2">The sequence shown here is derived from an EMBL/GenBank/DDBJ whole genome shotgun (WGS) entry which is preliminary data.</text>
</comment>
<feature type="compositionally biased region" description="Basic and acidic residues" evidence="1">
    <location>
        <begin position="106"/>
        <end position="123"/>
    </location>
</feature>
<keyword evidence="3" id="KW-1185">Reference proteome</keyword>
<name>A0AAN9KWV2_CANGL</name>
<feature type="region of interest" description="Disordered" evidence="1">
    <location>
        <begin position="310"/>
        <end position="343"/>
    </location>
</feature>